<dbReference type="InterPro" id="IPR036704">
    <property type="entry name" value="RraA/RraA-like_sf"/>
</dbReference>
<dbReference type="InterPro" id="IPR005493">
    <property type="entry name" value="RraA/RraA-like"/>
</dbReference>
<reference evidence="12 13" key="1">
    <citation type="journal article" date="2024" name="Int. J. Syst. Evol. Microbiol.">
        <title>Virgibacillus tibetensis sp. nov., isolated from salt lake on the Tibetan Plateau of China.</title>
        <authorList>
            <person name="Phurbu D."/>
            <person name="Liu Z.-X."/>
            <person name="Wang R."/>
            <person name="Zheng Y.-Y."/>
            <person name="Liu H.-C."/>
            <person name="Zhou Y.-G."/>
            <person name="Yu Y.-J."/>
            <person name="Li A.-H."/>
        </authorList>
    </citation>
    <scope>NUCLEOTIDE SEQUENCE [LARGE SCALE GENOMIC DNA]</scope>
    <source>
        <strain evidence="12 13">C22-A2</strain>
    </source>
</reference>
<evidence type="ECO:0000313" key="12">
    <source>
        <dbReference type="EMBL" id="MEC5423339.1"/>
    </source>
</evidence>
<evidence type="ECO:0000256" key="1">
    <source>
        <dbReference type="ARBA" id="ARBA00001342"/>
    </source>
</evidence>
<dbReference type="NCBIfam" id="NF006731">
    <property type="entry name" value="PRK09262.1"/>
    <property type="match status" value="1"/>
</dbReference>
<comment type="cofactor">
    <cofactor evidence="2">
        <name>a divalent metal cation</name>
        <dbReference type="ChEBI" id="CHEBI:60240"/>
    </cofactor>
</comment>
<evidence type="ECO:0000256" key="3">
    <source>
        <dbReference type="ARBA" id="ARBA00008621"/>
    </source>
</evidence>
<evidence type="ECO:0000256" key="11">
    <source>
        <dbReference type="ARBA" id="ARBA00047973"/>
    </source>
</evidence>
<dbReference type="Gene3D" id="3.50.30.40">
    <property type="entry name" value="Ribonuclease E inhibitor RraA/RraA-like"/>
    <property type="match status" value="1"/>
</dbReference>
<organism evidence="12 13">
    <name type="scientific">Virgibacillus tibetensis</name>
    <dbReference type="NCBI Taxonomy" id="3042313"/>
    <lineage>
        <taxon>Bacteria</taxon>
        <taxon>Bacillati</taxon>
        <taxon>Bacillota</taxon>
        <taxon>Bacilli</taxon>
        <taxon>Bacillales</taxon>
        <taxon>Bacillaceae</taxon>
        <taxon>Virgibacillus</taxon>
    </lineage>
</organism>
<comment type="similarity">
    <text evidence="3">Belongs to the class II aldolase/RraA-like family.</text>
</comment>
<comment type="subunit">
    <text evidence="4">Homotrimer.</text>
</comment>
<keyword evidence="13" id="KW-1185">Reference proteome</keyword>
<evidence type="ECO:0000256" key="4">
    <source>
        <dbReference type="ARBA" id="ARBA00011233"/>
    </source>
</evidence>
<comment type="function">
    <text evidence="8">Catalyzes the aldol cleavage of 4-hydroxy-4-methyl-2-oxoglutarate (HMG) into 2 molecules of pyruvate. Also contains a secondary oxaloacetate (OAA) decarboxylase activity due to the common pyruvate enolate transition state formed following C-C bond cleavage in the retro-aldol and decarboxylation reactions.</text>
</comment>
<protein>
    <recommendedName>
        <fullName evidence="7">Putative 4-hydroxy-4-methyl-2-oxoglutarate aldolase</fullName>
        <ecNumber evidence="6">4.1.1.112</ecNumber>
        <ecNumber evidence="5">4.1.3.17</ecNumber>
    </recommendedName>
    <alternativeName>
        <fullName evidence="10">Oxaloacetate decarboxylase</fullName>
    </alternativeName>
    <alternativeName>
        <fullName evidence="9">RraA-like protein</fullName>
    </alternativeName>
</protein>
<dbReference type="CDD" id="cd16841">
    <property type="entry name" value="RraA_family"/>
    <property type="match status" value="1"/>
</dbReference>
<evidence type="ECO:0000256" key="5">
    <source>
        <dbReference type="ARBA" id="ARBA00012213"/>
    </source>
</evidence>
<dbReference type="PANTHER" id="PTHR33254:SF16">
    <property type="entry name" value="BLR3842 PROTEIN"/>
    <property type="match status" value="1"/>
</dbReference>
<dbReference type="Proteomes" id="UP001335737">
    <property type="component" value="Unassembled WGS sequence"/>
</dbReference>
<evidence type="ECO:0000256" key="9">
    <source>
        <dbReference type="ARBA" id="ARBA00030169"/>
    </source>
</evidence>
<dbReference type="PANTHER" id="PTHR33254">
    <property type="entry name" value="4-HYDROXY-4-METHYL-2-OXOGLUTARATE ALDOLASE 3-RELATED"/>
    <property type="match status" value="1"/>
</dbReference>
<dbReference type="EC" id="4.1.1.112" evidence="6"/>
<evidence type="ECO:0000256" key="2">
    <source>
        <dbReference type="ARBA" id="ARBA00001968"/>
    </source>
</evidence>
<dbReference type="RefSeq" id="WP_327606894.1">
    <property type="nucleotide sequence ID" value="NZ_JARZFX010000002.1"/>
</dbReference>
<dbReference type="Pfam" id="PF03737">
    <property type="entry name" value="RraA-like"/>
    <property type="match status" value="1"/>
</dbReference>
<dbReference type="EMBL" id="JARZFX010000002">
    <property type="protein sequence ID" value="MEC5423339.1"/>
    <property type="molecule type" value="Genomic_DNA"/>
</dbReference>
<accession>A0ABU6KER3</accession>
<comment type="caution">
    <text evidence="12">The sequence shown here is derived from an EMBL/GenBank/DDBJ whole genome shotgun (WGS) entry which is preliminary data.</text>
</comment>
<proteinExistence type="inferred from homology"/>
<evidence type="ECO:0000256" key="8">
    <source>
        <dbReference type="ARBA" id="ARBA00025046"/>
    </source>
</evidence>
<gene>
    <name evidence="12" type="ORF">QGM71_07485</name>
</gene>
<dbReference type="EC" id="4.1.3.17" evidence="5"/>
<evidence type="ECO:0000256" key="7">
    <source>
        <dbReference type="ARBA" id="ARBA00016549"/>
    </source>
</evidence>
<evidence type="ECO:0000313" key="13">
    <source>
        <dbReference type="Proteomes" id="UP001335737"/>
    </source>
</evidence>
<comment type="catalytic activity">
    <reaction evidence="11">
        <text>oxaloacetate + H(+) = pyruvate + CO2</text>
        <dbReference type="Rhea" id="RHEA:15641"/>
        <dbReference type="ChEBI" id="CHEBI:15361"/>
        <dbReference type="ChEBI" id="CHEBI:15378"/>
        <dbReference type="ChEBI" id="CHEBI:16452"/>
        <dbReference type="ChEBI" id="CHEBI:16526"/>
        <dbReference type="EC" id="4.1.1.112"/>
    </reaction>
</comment>
<comment type="catalytic activity">
    <reaction evidence="1">
        <text>4-hydroxy-4-methyl-2-oxoglutarate = 2 pyruvate</text>
        <dbReference type="Rhea" id="RHEA:22748"/>
        <dbReference type="ChEBI" id="CHEBI:15361"/>
        <dbReference type="ChEBI" id="CHEBI:58276"/>
        <dbReference type="EC" id="4.1.3.17"/>
    </reaction>
</comment>
<dbReference type="SUPFAM" id="SSF89562">
    <property type="entry name" value="RraA-like"/>
    <property type="match status" value="1"/>
</dbReference>
<sequence length="191" mass="20923">MQIGKSICGSAVTAICYAGDNLMVHAAIEVCKPGDILVITTIGESASGMIGELIVEALRKRKVLGVIIDAGIRDSAKIRELNFPVWSKAIFAEGTSKYKGGWVNAPAICGGIEVNPGDIVLADDDGVVVVEKDNLNNTIKSSKQRMNKEEYTKNRIENGELSLDFYKLREVLEQNGVIYYKDSEDRKKLKE</sequence>
<evidence type="ECO:0000256" key="6">
    <source>
        <dbReference type="ARBA" id="ARBA00012947"/>
    </source>
</evidence>
<evidence type="ECO:0000256" key="10">
    <source>
        <dbReference type="ARBA" id="ARBA00032305"/>
    </source>
</evidence>
<name>A0ABU6KER3_9BACI</name>